<dbReference type="CDD" id="cd06171">
    <property type="entry name" value="Sigma70_r4"/>
    <property type="match status" value="1"/>
</dbReference>
<name>A0ABR9NX47_9BACT</name>
<gene>
    <name evidence="3" type="ORF">IIE05_12770</name>
</gene>
<evidence type="ECO:0000313" key="3">
    <source>
        <dbReference type="EMBL" id="MBE2888836.1"/>
    </source>
</evidence>
<keyword evidence="4" id="KW-1185">Reference proteome</keyword>
<reference evidence="3 4" key="1">
    <citation type="submission" date="2020-10" db="EMBL/GenBank/DDBJ databases">
        <title>Investigation of anaerobic biodegradation of phenanthrene by a sulfate-dependent Geobacter anodireducens strain PheS2.</title>
        <authorList>
            <person name="Zhang Z."/>
        </authorList>
    </citation>
    <scope>NUCLEOTIDE SEQUENCE [LARGE SCALE GENOMIC DNA]</scope>
    <source>
        <strain evidence="3 4">PheS2</strain>
    </source>
</reference>
<proteinExistence type="predicted"/>
<accession>A0ABR9NX47</accession>
<dbReference type="Proteomes" id="UP000618926">
    <property type="component" value="Unassembled WGS sequence"/>
</dbReference>
<organism evidence="3 4">
    <name type="scientific">Geobacter anodireducens</name>
    <dbReference type="NCBI Taxonomy" id="1340425"/>
    <lineage>
        <taxon>Bacteria</taxon>
        <taxon>Pseudomonadati</taxon>
        <taxon>Thermodesulfobacteriota</taxon>
        <taxon>Desulfuromonadia</taxon>
        <taxon>Geobacterales</taxon>
        <taxon>Geobacteraceae</taxon>
        <taxon>Geobacter</taxon>
    </lineage>
</organism>
<sequence length="208" mass="23573">MDFQQAMEWVKDHEAVIRGYIAKYRNFSPYEDCDYMQEAYESAFVAASRYSEKKIKFEAAFWKIFRNQISVITPAPDILTHGSNSIPSHFCSDDLSVVAEISSGGRQKEPDIEVIFQSVRHHLTEKEQQVLYWALGVGMEGQMSNYEIADRLGCVVSNVRDILSRALDRIKTLVEKGGIDPKHFVVISPDTPSRKEMHHEPGTGSTAV</sequence>
<evidence type="ECO:0000313" key="4">
    <source>
        <dbReference type="Proteomes" id="UP000618926"/>
    </source>
</evidence>
<feature type="domain" description="RNA polymerase sigma-70 region 4" evidence="2">
    <location>
        <begin position="122"/>
        <end position="171"/>
    </location>
</feature>
<feature type="region of interest" description="Disordered" evidence="1">
    <location>
        <begin position="189"/>
        <end position="208"/>
    </location>
</feature>
<dbReference type="InterPro" id="IPR036388">
    <property type="entry name" value="WH-like_DNA-bd_sf"/>
</dbReference>
<dbReference type="InterPro" id="IPR007630">
    <property type="entry name" value="RNA_pol_sigma70_r4"/>
</dbReference>
<feature type="compositionally biased region" description="Basic and acidic residues" evidence="1">
    <location>
        <begin position="192"/>
        <end position="201"/>
    </location>
</feature>
<dbReference type="InterPro" id="IPR013324">
    <property type="entry name" value="RNA_pol_sigma_r3/r4-like"/>
</dbReference>
<comment type="caution">
    <text evidence="3">The sequence shown here is derived from an EMBL/GenBank/DDBJ whole genome shotgun (WGS) entry which is preliminary data.</text>
</comment>
<dbReference type="Pfam" id="PF04545">
    <property type="entry name" value="Sigma70_r4"/>
    <property type="match status" value="1"/>
</dbReference>
<dbReference type="SUPFAM" id="SSF88659">
    <property type="entry name" value="Sigma3 and sigma4 domains of RNA polymerase sigma factors"/>
    <property type="match status" value="1"/>
</dbReference>
<evidence type="ECO:0000259" key="2">
    <source>
        <dbReference type="Pfam" id="PF04545"/>
    </source>
</evidence>
<protein>
    <submittedName>
        <fullName evidence="3">Sigma-70 family RNA polymerase sigma factor</fullName>
    </submittedName>
</protein>
<evidence type="ECO:0000256" key="1">
    <source>
        <dbReference type="SAM" id="MobiDB-lite"/>
    </source>
</evidence>
<dbReference type="EMBL" id="JADBFD010000018">
    <property type="protein sequence ID" value="MBE2888836.1"/>
    <property type="molecule type" value="Genomic_DNA"/>
</dbReference>
<dbReference type="RefSeq" id="WP_108103965.1">
    <property type="nucleotide sequence ID" value="NZ_JADBFD010000018.1"/>
</dbReference>
<dbReference type="Gene3D" id="1.10.10.10">
    <property type="entry name" value="Winged helix-like DNA-binding domain superfamily/Winged helix DNA-binding domain"/>
    <property type="match status" value="1"/>
</dbReference>